<dbReference type="OrthoDB" id="3268180at2"/>
<reference evidence="4" key="1">
    <citation type="submission" date="2017-09" db="EMBL/GenBank/DDBJ databases">
        <authorList>
            <person name="Zhang Y."/>
            <person name="Huang X."/>
            <person name="Liu J."/>
            <person name="Lu L."/>
            <person name="Peng K."/>
        </authorList>
    </citation>
    <scope>NUCLEOTIDE SEQUENCE [LARGE SCALE GENOMIC DNA]</scope>
    <source>
        <strain evidence="4">S-XJ-1</strain>
    </source>
</reference>
<organism evidence="3 4">
    <name type="scientific">Dietzia natronolimnaea</name>
    <dbReference type="NCBI Taxonomy" id="161920"/>
    <lineage>
        <taxon>Bacteria</taxon>
        <taxon>Bacillati</taxon>
        <taxon>Actinomycetota</taxon>
        <taxon>Actinomycetes</taxon>
        <taxon>Mycobacteriales</taxon>
        <taxon>Dietziaceae</taxon>
        <taxon>Dietzia</taxon>
    </lineage>
</organism>
<evidence type="ECO:0000313" key="4">
    <source>
        <dbReference type="Proteomes" id="UP000218810"/>
    </source>
</evidence>
<dbReference type="InterPro" id="IPR006442">
    <property type="entry name" value="Antitoxin_Phd/YefM"/>
</dbReference>
<evidence type="ECO:0000313" key="3">
    <source>
        <dbReference type="EMBL" id="PAY21774.1"/>
    </source>
</evidence>
<dbReference type="Pfam" id="PF02604">
    <property type="entry name" value="PhdYeFM_antitox"/>
    <property type="match status" value="1"/>
</dbReference>
<evidence type="ECO:0000256" key="2">
    <source>
        <dbReference type="RuleBase" id="RU362080"/>
    </source>
</evidence>
<dbReference type="AlphaFoldDB" id="A0A2A2WLD6"/>
<evidence type="ECO:0000256" key="1">
    <source>
        <dbReference type="ARBA" id="ARBA00009981"/>
    </source>
</evidence>
<dbReference type="Proteomes" id="UP000218810">
    <property type="component" value="Unassembled WGS sequence"/>
</dbReference>
<accession>A0A2A2WLD6</accession>
<dbReference type="SUPFAM" id="SSF143120">
    <property type="entry name" value="YefM-like"/>
    <property type="match status" value="1"/>
</dbReference>
<comment type="function">
    <text evidence="2">Antitoxin component of a type II toxin-antitoxin (TA) system.</text>
</comment>
<gene>
    <name evidence="3" type="ORF">CEY15_17075</name>
</gene>
<proteinExistence type="inferred from homology"/>
<dbReference type="EMBL" id="NTGA01000046">
    <property type="protein sequence ID" value="PAY21774.1"/>
    <property type="molecule type" value="Genomic_DNA"/>
</dbReference>
<comment type="caution">
    <text evidence="3">The sequence shown here is derived from an EMBL/GenBank/DDBJ whole genome shotgun (WGS) entry which is preliminary data.</text>
</comment>
<sequence>MVTTTLSNFRAHQSKVLDAAQRAPVEILSRGSRRRAVVVSPEFFDRALQALEDQADVQGAADARREDGSISHEELMAELGL</sequence>
<keyword evidence="4" id="KW-1185">Reference proteome</keyword>
<protein>
    <recommendedName>
        <fullName evidence="2">Antitoxin</fullName>
    </recommendedName>
</protein>
<name>A0A2A2WLD6_9ACTN</name>
<dbReference type="InterPro" id="IPR036165">
    <property type="entry name" value="YefM-like_sf"/>
</dbReference>
<dbReference type="Gene3D" id="3.40.1620.10">
    <property type="entry name" value="YefM-like domain"/>
    <property type="match status" value="1"/>
</dbReference>
<comment type="similarity">
    <text evidence="1 2">Belongs to the phD/YefM antitoxin family.</text>
</comment>
<dbReference type="RefSeq" id="WP_007633962.1">
    <property type="nucleotide sequence ID" value="NZ_NTGA01000046.1"/>
</dbReference>